<protein>
    <submittedName>
        <fullName evidence="2">Uncharacterized protein</fullName>
    </submittedName>
</protein>
<dbReference type="Proteomes" id="UP000274046">
    <property type="component" value="Unassembled WGS sequence"/>
</dbReference>
<feature type="transmembrane region" description="Helical" evidence="1">
    <location>
        <begin position="157"/>
        <end position="178"/>
    </location>
</feature>
<keyword evidence="1" id="KW-1133">Transmembrane helix</keyword>
<accession>A0A3N0C2X8</accession>
<feature type="transmembrane region" description="Helical" evidence="1">
    <location>
        <begin position="98"/>
        <end position="118"/>
    </location>
</feature>
<proteinExistence type="predicted"/>
<gene>
    <name evidence="2" type="ORF">D7004_00110</name>
</gene>
<organism evidence="2 3">
    <name type="scientific">Pedobacter jejuensis</name>
    <dbReference type="NCBI Taxonomy" id="1268550"/>
    <lineage>
        <taxon>Bacteria</taxon>
        <taxon>Pseudomonadati</taxon>
        <taxon>Bacteroidota</taxon>
        <taxon>Sphingobacteriia</taxon>
        <taxon>Sphingobacteriales</taxon>
        <taxon>Sphingobacteriaceae</taxon>
        <taxon>Pedobacter</taxon>
    </lineage>
</organism>
<reference evidence="2 3" key="1">
    <citation type="submission" date="2018-10" db="EMBL/GenBank/DDBJ databases">
        <title>Genome sequencing of Pedobacter jejuensis TNB23.</title>
        <authorList>
            <person name="Cho Y.-J."/>
            <person name="Cho A."/>
            <person name="Kim O.-S."/>
        </authorList>
    </citation>
    <scope>NUCLEOTIDE SEQUENCE [LARGE SCALE GENOMIC DNA]</scope>
    <source>
        <strain evidence="2 3">TNB23</strain>
    </source>
</reference>
<dbReference type="EMBL" id="RBEE01000001">
    <property type="protein sequence ID" value="RNL56855.1"/>
    <property type="molecule type" value="Genomic_DNA"/>
</dbReference>
<sequence>MRFKAKSAMISWVNQRQKETILWSGVATSLNAPLAFFFPLAIFLFPILFATSLIITNYAYLKYKYSGAIILVLFFLIFIFGSPIFYQVFEDLGLEHLSFIYVGLITFLMVTTVVKLTIKDITIKFIQVLMILMLGLISSWLTYFLQQKFSVVTIEEGGISVAGLIYQTFMTLAITVTLKKSDPDKSMYILN</sequence>
<feature type="transmembrane region" description="Helical" evidence="1">
    <location>
        <begin position="125"/>
        <end position="145"/>
    </location>
</feature>
<keyword evidence="1" id="KW-0472">Membrane</keyword>
<evidence type="ECO:0000256" key="1">
    <source>
        <dbReference type="SAM" id="Phobius"/>
    </source>
</evidence>
<dbReference type="AlphaFoldDB" id="A0A3N0C2X8"/>
<evidence type="ECO:0000313" key="2">
    <source>
        <dbReference type="EMBL" id="RNL56855.1"/>
    </source>
</evidence>
<keyword evidence="3" id="KW-1185">Reference proteome</keyword>
<keyword evidence="1" id="KW-0812">Transmembrane</keyword>
<evidence type="ECO:0000313" key="3">
    <source>
        <dbReference type="Proteomes" id="UP000274046"/>
    </source>
</evidence>
<feature type="transmembrane region" description="Helical" evidence="1">
    <location>
        <begin position="68"/>
        <end position="86"/>
    </location>
</feature>
<feature type="transmembrane region" description="Helical" evidence="1">
    <location>
        <begin position="44"/>
        <end position="61"/>
    </location>
</feature>
<name>A0A3N0C2X8_9SPHI</name>
<comment type="caution">
    <text evidence="2">The sequence shown here is derived from an EMBL/GenBank/DDBJ whole genome shotgun (WGS) entry which is preliminary data.</text>
</comment>